<dbReference type="AlphaFoldDB" id="A0A0F9VFZ7"/>
<feature type="domain" description="HTH cro/C1-type" evidence="1">
    <location>
        <begin position="6"/>
        <end position="47"/>
    </location>
</feature>
<dbReference type="CDD" id="cd00093">
    <property type="entry name" value="HTH_XRE"/>
    <property type="match status" value="1"/>
</dbReference>
<evidence type="ECO:0008006" key="4">
    <source>
        <dbReference type="Google" id="ProtNLM"/>
    </source>
</evidence>
<evidence type="ECO:0000313" key="3">
    <source>
        <dbReference type="EMBL" id="KKN64733.1"/>
    </source>
</evidence>
<dbReference type="PROSITE" id="PS51063">
    <property type="entry name" value="HTH_CRP_2"/>
    <property type="match status" value="1"/>
</dbReference>
<reference evidence="3" key="1">
    <citation type="journal article" date="2015" name="Nature">
        <title>Complex archaea that bridge the gap between prokaryotes and eukaryotes.</title>
        <authorList>
            <person name="Spang A."/>
            <person name="Saw J.H."/>
            <person name="Jorgensen S.L."/>
            <person name="Zaremba-Niedzwiedzka K."/>
            <person name="Martijn J."/>
            <person name="Lind A.E."/>
            <person name="van Eijk R."/>
            <person name="Schleper C."/>
            <person name="Guy L."/>
            <person name="Ettema T.J."/>
        </authorList>
    </citation>
    <scope>NUCLEOTIDE SEQUENCE</scope>
</reference>
<dbReference type="PROSITE" id="PS50943">
    <property type="entry name" value="HTH_CROC1"/>
    <property type="match status" value="1"/>
</dbReference>
<dbReference type="InterPro" id="IPR001387">
    <property type="entry name" value="Cro/C1-type_HTH"/>
</dbReference>
<dbReference type="Gene3D" id="1.10.260.40">
    <property type="entry name" value="lambda repressor-like DNA-binding domains"/>
    <property type="match status" value="1"/>
</dbReference>
<dbReference type="GO" id="GO:0006355">
    <property type="term" value="P:regulation of DNA-templated transcription"/>
    <property type="evidence" value="ECO:0007669"/>
    <property type="project" value="InterPro"/>
</dbReference>
<proteinExistence type="predicted"/>
<name>A0A0F9VFZ7_9ZZZZ</name>
<gene>
    <name evidence="3" type="ORF">LCGC14_0488650</name>
</gene>
<protein>
    <recommendedName>
        <fullName evidence="4">HTH cro/C1-type domain-containing protein</fullName>
    </recommendedName>
</protein>
<dbReference type="EMBL" id="LAZR01000545">
    <property type="protein sequence ID" value="KKN64733.1"/>
    <property type="molecule type" value="Genomic_DNA"/>
</dbReference>
<evidence type="ECO:0000259" key="1">
    <source>
        <dbReference type="PROSITE" id="PS50943"/>
    </source>
</evidence>
<dbReference type="SUPFAM" id="SSF47413">
    <property type="entry name" value="lambda repressor-like DNA-binding domains"/>
    <property type="match status" value="1"/>
</dbReference>
<dbReference type="GO" id="GO:0003677">
    <property type="term" value="F:DNA binding"/>
    <property type="evidence" value="ECO:0007669"/>
    <property type="project" value="InterPro"/>
</dbReference>
<dbReference type="InterPro" id="IPR012318">
    <property type="entry name" value="HTH_CRP"/>
</dbReference>
<feature type="domain" description="HTH crp-type" evidence="2">
    <location>
        <begin position="1"/>
        <end position="56"/>
    </location>
</feature>
<dbReference type="InterPro" id="IPR010982">
    <property type="entry name" value="Lambda_DNA-bd_dom_sf"/>
</dbReference>
<dbReference type="Pfam" id="PF01381">
    <property type="entry name" value="HTH_3"/>
    <property type="match status" value="1"/>
</dbReference>
<comment type="caution">
    <text evidence="3">The sequence shown here is derived from an EMBL/GenBank/DDBJ whole genome shotgun (WGS) entry which is preliminary data.</text>
</comment>
<sequence length="56" mass="6333">MTGADVLKLRRKLNMTQQQMADEIGSARETVAMWETSKTRKISNLAKRALARLADK</sequence>
<evidence type="ECO:0000259" key="2">
    <source>
        <dbReference type="PROSITE" id="PS51063"/>
    </source>
</evidence>
<accession>A0A0F9VFZ7</accession>
<organism evidence="3">
    <name type="scientific">marine sediment metagenome</name>
    <dbReference type="NCBI Taxonomy" id="412755"/>
    <lineage>
        <taxon>unclassified sequences</taxon>
        <taxon>metagenomes</taxon>
        <taxon>ecological metagenomes</taxon>
    </lineage>
</organism>